<keyword evidence="3" id="KW-1185">Reference proteome</keyword>
<sequence>MTWHQIFLLSTGAFIIPSSSNARDNFAINIENTYRAWEQKQSLSQRKKDFVRVLCWRLWKENYHILCTRLALLNVIRKTRNKKLLTSKEKLFLKQACKYYKVSNWKYLIDRMDVVPISMAIAQSIQECGWGKSLGCVRKNSYFGMTKGNVCYKYDTPEQSVRAYVRTLNTHKGYETFRAKRRIMRERRQDLLGRTLVQELNTYCTDPKYPKIIHYIVQKYRLSVFDLMVGSVHRSMVVNQTRYQKEKEFRAHCCTLAQRPEGVKILAHALWIEIYQNFSKLFI</sequence>
<accession>A0A2S5R963</accession>
<name>A0A2S5R963_9PROT</name>
<dbReference type="PANTHER" id="PTHR40572:SF1">
    <property type="entry name" value="PROTEIN BAX"/>
    <property type="match status" value="1"/>
</dbReference>
<dbReference type="RefSeq" id="WP_104206787.1">
    <property type="nucleotide sequence ID" value="NZ_PHHC01000082.1"/>
</dbReference>
<reference evidence="2 3" key="1">
    <citation type="submission" date="2017-11" db="EMBL/GenBank/DDBJ databases">
        <title>Comparative genomic analysis of Holospora spp., intranuclear symbionts of paramecia.</title>
        <authorList>
            <person name="Garushyants S.K."/>
            <person name="Beliavskaya A."/>
            <person name="Malko D.B."/>
            <person name="Logacheva M.D."/>
            <person name="Rautian M.S."/>
            <person name="Gelfand M.S."/>
        </authorList>
    </citation>
    <scope>NUCLEOTIDE SEQUENCE [LARGE SCALE GENOMIC DNA]</scope>
    <source>
        <strain evidence="3">02AZ16</strain>
    </source>
</reference>
<dbReference type="Proteomes" id="UP000239425">
    <property type="component" value="Unassembled WGS sequence"/>
</dbReference>
<dbReference type="InterPro" id="IPR002901">
    <property type="entry name" value="MGlyc_endo_b_GlcNAc-like_dom"/>
</dbReference>
<evidence type="ECO:0000313" key="2">
    <source>
        <dbReference type="EMBL" id="PPE03742.1"/>
    </source>
</evidence>
<dbReference type="InterPro" id="IPR053195">
    <property type="entry name" value="Bax-like"/>
</dbReference>
<gene>
    <name evidence="2" type="ORF">HCUR_00757</name>
</gene>
<dbReference type="Pfam" id="PF01832">
    <property type="entry name" value="Glucosaminidase"/>
    <property type="match status" value="1"/>
</dbReference>
<dbReference type="PANTHER" id="PTHR40572">
    <property type="entry name" value="PROTEIN BAX"/>
    <property type="match status" value="1"/>
</dbReference>
<organism evidence="2 3">
    <name type="scientific">Holospora curviuscula</name>
    <dbReference type="NCBI Taxonomy" id="1082868"/>
    <lineage>
        <taxon>Bacteria</taxon>
        <taxon>Pseudomonadati</taxon>
        <taxon>Pseudomonadota</taxon>
        <taxon>Alphaproteobacteria</taxon>
        <taxon>Holosporales</taxon>
        <taxon>Holosporaceae</taxon>
        <taxon>Holospora</taxon>
    </lineage>
</organism>
<dbReference type="OrthoDB" id="9788155at2"/>
<dbReference type="GO" id="GO:0004040">
    <property type="term" value="F:amidase activity"/>
    <property type="evidence" value="ECO:0007669"/>
    <property type="project" value="InterPro"/>
</dbReference>
<evidence type="ECO:0000313" key="3">
    <source>
        <dbReference type="Proteomes" id="UP000239425"/>
    </source>
</evidence>
<evidence type="ECO:0000259" key="1">
    <source>
        <dbReference type="Pfam" id="PF01832"/>
    </source>
</evidence>
<dbReference type="AlphaFoldDB" id="A0A2S5R963"/>
<comment type="caution">
    <text evidence="2">The sequence shown here is derived from an EMBL/GenBank/DDBJ whole genome shotgun (WGS) entry which is preliminary data.</text>
</comment>
<dbReference type="EMBL" id="PHHC01000082">
    <property type="protein sequence ID" value="PPE03742.1"/>
    <property type="molecule type" value="Genomic_DNA"/>
</dbReference>
<dbReference type="Gene3D" id="1.10.530.10">
    <property type="match status" value="1"/>
</dbReference>
<proteinExistence type="predicted"/>
<protein>
    <recommendedName>
        <fullName evidence="1">Mannosyl-glycoprotein endo-beta-N-acetylglucosamidase-like domain-containing protein</fullName>
    </recommendedName>
</protein>
<feature type="domain" description="Mannosyl-glycoprotein endo-beta-N-acetylglucosamidase-like" evidence="1">
    <location>
        <begin position="110"/>
        <end position="222"/>
    </location>
</feature>